<dbReference type="SUPFAM" id="SSF53850">
    <property type="entry name" value="Periplasmic binding protein-like II"/>
    <property type="match status" value="1"/>
</dbReference>
<evidence type="ECO:0000313" key="1">
    <source>
        <dbReference type="EMBL" id="GAG30762.1"/>
    </source>
</evidence>
<evidence type="ECO:0008006" key="2">
    <source>
        <dbReference type="Google" id="ProtNLM"/>
    </source>
</evidence>
<accession>X0X5T4</accession>
<reference evidence="1" key="1">
    <citation type="journal article" date="2014" name="Front. Microbiol.">
        <title>High frequency of phylogenetically diverse reductive dehalogenase-homologous genes in deep subseafloor sedimentary metagenomes.</title>
        <authorList>
            <person name="Kawai M."/>
            <person name="Futagami T."/>
            <person name="Toyoda A."/>
            <person name="Takaki Y."/>
            <person name="Nishi S."/>
            <person name="Hori S."/>
            <person name="Arai W."/>
            <person name="Tsubouchi T."/>
            <person name="Morono Y."/>
            <person name="Uchiyama I."/>
            <person name="Ito T."/>
            <person name="Fujiyama A."/>
            <person name="Inagaki F."/>
            <person name="Takami H."/>
        </authorList>
    </citation>
    <scope>NUCLEOTIDE SEQUENCE</scope>
    <source>
        <strain evidence="1">Expedition CK06-06</strain>
    </source>
</reference>
<protein>
    <recommendedName>
        <fullName evidence="2">Solute-binding protein family 5 domain-containing protein</fullName>
    </recommendedName>
</protein>
<organism evidence="1">
    <name type="scientific">marine sediment metagenome</name>
    <dbReference type="NCBI Taxonomy" id="412755"/>
    <lineage>
        <taxon>unclassified sequences</taxon>
        <taxon>metagenomes</taxon>
        <taxon>ecological metagenomes</taxon>
    </lineage>
</organism>
<sequence length="75" mass="8501">VFDALINAAKEKALFDRQAATQLYVEAQNILMADAAGVAIYDMSSMRAVRTSLKGYVDNPAYTHVVFWYDCYREE</sequence>
<dbReference type="Gene3D" id="3.40.190.10">
    <property type="entry name" value="Periplasmic binding protein-like II"/>
    <property type="match status" value="1"/>
</dbReference>
<feature type="non-terminal residue" evidence="1">
    <location>
        <position position="1"/>
    </location>
</feature>
<name>X0X5T4_9ZZZZ</name>
<proteinExistence type="predicted"/>
<dbReference type="Gene3D" id="3.10.105.10">
    <property type="entry name" value="Dipeptide-binding Protein, Domain 3"/>
    <property type="match status" value="1"/>
</dbReference>
<gene>
    <name evidence="1" type="ORF">S01H1_68258</name>
</gene>
<dbReference type="AlphaFoldDB" id="X0X5T4"/>
<comment type="caution">
    <text evidence="1">The sequence shown here is derived from an EMBL/GenBank/DDBJ whole genome shotgun (WGS) entry which is preliminary data.</text>
</comment>
<dbReference type="EMBL" id="BARS01045263">
    <property type="protein sequence ID" value="GAG30762.1"/>
    <property type="molecule type" value="Genomic_DNA"/>
</dbReference>